<evidence type="ECO:0000256" key="1">
    <source>
        <dbReference type="SAM" id="MobiDB-lite"/>
    </source>
</evidence>
<feature type="transmembrane region" description="Helical" evidence="2">
    <location>
        <begin position="324"/>
        <end position="347"/>
    </location>
</feature>
<feature type="transmembrane region" description="Helical" evidence="2">
    <location>
        <begin position="185"/>
        <end position="203"/>
    </location>
</feature>
<evidence type="ECO:0000256" key="2">
    <source>
        <dbReference type="SAM" id="Phobius"/>
    </source>
</evidence>
<dbReference type="OrthoDB" id="7402611at2"/>
<keyword evidence="2" id="KW-1133">Transmembrane helix</keyword>
<feature type="transmembrane region" description="Helical" evidence="2">
    <location>
        <begin position="144"/>
        <end position="165"/>
    </location>
</feature>
<feature type="transmembrane region" description="Helical" evidence="2">
    <location>
        <begin position="250"/>
        <end position="271"/>
    </location>
</feature>
<feature type="transmembrane region" description="Helical" evidence="2">
    <location>
        <begin position="292"/>
        <end position="312"/>
    </location>
</feature>
<dbReference type="RefSeq" id="WP_127906042.1">
    <property type="nucleotide sequence ID" value="NZ_RQXX01000002.1"/>
</dbReference>
<dbReference type="AlphaFoldDB" id="A0A438AJC8"/>
<feature type="transmembrane region" description="Helical" evidence="2">
    <location>
        <begin position="359"/>
        <end position="377"/>
    </location>
</feature>
<feature type="transmembrane region" description="Helical" evidence="2">
    <location>
        <begin position="16"/>
        <end position="33"/>
    </location>
</feature>
<dbReference type="EMBL" id="RQXX01000002">
    <property type="protein sequence ID" value="RVV98810.1"/>
    <property type="molecule type" value="Genomic_DNA"/>
</dbReference>
<comment type="caution">
    <text evidence="3">The sequence shown here is derived from an EMBL/GenBank/DDBJ whole genome shotgun (WGS) entry which is preliminary data.</text>
</comment>
<evidence type="ECO:0000313" key="3">
    <source>
        <dbReference type="EMBL" id="RVV98810.1"/>
    </source>
</evidence>
<organism evidence="3 4">
    <name type="scientific">Mesobaculum littorinae</name>
    <dbReference type="NCBI Taxonomy" id="2486419"/>
    <lineage>
        <taxon>Bacteria</taxon>
        <taxon>Pseudomonadati</taxon>
        <taxon>Pseudomonadota</taxon>
        <taxon>Alphaproteobacteria</taxon>
        <taxon>Rhodobacterales</taxon>
        <taxon>Roseobacteraceae</taxon>
        <taxon>Mesobaculum</taxon>
    </lineage>
</organism>
<sequence length="676" mass="71822">MQPHVRQAEAGPEHTLLLAAIGALGGASAWFVLEELDTLLTNQRLLLAAPVAVGVFFLSLLAMAGPLRLTRAAPVALLCAAAATLLAVWASFRFDEVGPFIETAKPTAALIILVGLAQPFLIAAQRHDQDWANYAALFDNAWGIVIRGLWALIFAILVWGVLMLSDGLLKQVGITLISRLLEEPAAGFVITGLSVGLAVGAALDRRIYASPHLALGLLRLLLPPVLLVTVVFLAAMVPQALAAGGDLGEIFGEFSAASVLMSMTFMSILLVTSALDRGPAEAVQARPMRIMARLLALTVPAMAGLALFAVLLRVSDHGWTPERLAAVSAAGMLCAYGVVYAVTALVTRDWMRHLRRGNTALALLTILLAALWLTPVLDAQRISARDQLARILDGRAAPEPDTLWLLGHDLGRAGTVALARLEERSEDAELIARIERLRETELRYEFLQDEQGETVRARRIEDDLTVVPAGAVLPEGTMDDVPEYQQSMIVDGCETRTPGGRPGCLAVVADFLTDRPGNEVLFVFQLPTGGMMLTAPHEMEQTDWGLSYDYQRDVLEADLIDRLVEEGVTLVPAPVQFLRLPDGPAPVTETAPQDGGAGDGSPGEPDAAPGTPESPSAERPGSAQDGPEEPGGREPGVDMPGSGTSGAEATDFGRQRAVTPGPETPDAEVEAEPDDS</sequence>
<gene>
    <name evidence="3" type="ORF">EKE94_07885</name>
</gene>
<keyword evidence="2" id="KW-0472">Membrane</keyword>
<keyword evidence="4" id="KW-1185">Reference proteome</keyword>
<dbReference type="InterPro" id="IPR025291">
    <property type="entry name" value="DUF4153"/>
</dbReference>
<proteinExistence type="predicted"/>
<feature type="compositionally biased region" description="Acidic residues" evidence="1">
    <location>
        <begin position="665"/>
        <end position="676"/>
    </location>
</feature>
<keyword evidence="2" id="KW-0812">Transmembrane</keyword>
<name>A0A438AJC8_9RHOB</name>
<feature type="region of interest" description="Disordered" evidence="1">
    <location>
        <begin position="581"/>
        <end position="676"/>
    </location>
</feature>
<reference evidence="3 4" key="1">
    <citation type="submission" date="2018-11" db="EMBL/GenBank/DDBJ databases">
        <title>Mesobaculum littorinae gen. nov., sp. nov., isolated from Littorina scabra that represents a novel genus of the order Rhodobacteraceae.</title>
        <authorList>
            <person name="Li F."/>
        </authorList>
    </citation>
    <scope>NUCLEOTIDE SEQUENCE [LARGE SCALE GENOMIC DNA]</scope>
    <source>
        <strain evidence="3 4">M0103</strain>
    </source>
</reference>
<feature type="transmembrane region" description="Helical" evidence="2">
    <location>
        <begin position="72"/>
        <end position="92"/>
    </location>
</feature>
<feature type="transmembrane region" description="Helical" evidence="2">
    <location>
        <begin position="215"/>
        <end position="238"/>
    </location>
</feature>
<feature type="transmembrane region" description="Helical" evidence="2">
    <location>
        <begin position="45"/>
        <end position="65"/>
    </location>
</feature>
<accession>A0A438AJC8</accession>
<dbReference type="Proteomes" id="UP000285908">
    <property type="component" value="Unassembled WGS sequence"/>
</dbReference>
<evidence type="ECO:0000313" key="4">
    <source>
        <dbReference type="Proteomes" id="UP000285908"/>
    </source>
</evidence>
<protein>
    <submittedName>
        <fullName evidence="3">DUF4153 domain-containing protein</fullName>
    </submittedName>
</protein>
<dbReference type="Pfam" id="PF13687">
    <property type="entry name" value="DUF4153"/>
    <property type="match status" value="1"/>
</dbReference>